<accession>A0A198A546</accession>
<evidence type="ECO:0000313" key="2">
    <source>
        <dbReference type="EMBL" id="OAS16103.1"/>
    </source>
</evidence>
<dbReference type="AlphaFoldDB" id="A0A198A546"/>
<dbReference type="EMBL" id="LYPB01000077">
    <property type="protein sequence ID" value="OAS16103.1"/>
    <property type="molecule type" value="Genomic_DNA"/>
</dbReference>
<dbReference type="RefSeq" id="WP_068667717.1">
    <property type="nucleotide sequence ID" value="NZ_LYPB01000077.1"/>
</dbReference>
<keyword evidence="1" id="KW-1133">Transmembrane helix</keyword>
<keyword evidence="1" id="KW-0812">Transmembrane</keyword>
<protein>
    <submittedName>
        <fullName evidence="2">Uncharacterized protein</fullName>
    </submittedName>
</protein>
<keyword evidence="3" id="KW-1185">Reference proteome</keyword>
<evidence type="ECO:0000256" key="1">
    <source>
        <dbReference type="SAM" id="Phobius"/>
    </source>
</evidence>
<comment type="caution">
    <text evidence="2">The sequence shown here is derived from an EMBL/GenBank/DDBJ whole genome shotgun (WGS) entry which is preliminary data.</text>
</comment>
<feature type="transmembrane region" description="Helical" evidence="1">
    <location>
        <begin position="6"/>
        <end position="24"/>
    </location>
</feature>
<evidence type="ECO:0000313" key="3">
    <source>
        <dbReference type="Proteomes" id="UP000078454"/>
    </source>
</evidence>
<keyword evidence="1" id="KW-0472">Membrane</keyword>
<gene>
    <name evidence="2" type="ORF">A8708_05905</name>
</gene>
<name>A0A198A546_9BACL</name>
<reference evidence="2 3" key="1">
    <citation type="submission" date="2016-05" db="EMBL/GenBank/DDBJ databases">
        <title>Paenibacillus sp. 1ZS3-15 nov., isolated from the rhizosphere soil.</title>
        <authorList>
            <person name="Zhang X.X."/>
            <person name="Zhang J."/>
        </authorList>
    </citation>
    <scope>NUCLEOTIDE SEQUENCE [LARGE SCALE GENOMIC DNA]</scope>
    <source>
        <strain evidence="2 3">1ZS3-15</strain>
    </source>
</reference>
<proteinExistence type="predicted"/>
<feature type="transmembrane region" description="Helical" evidence="1">
    <location>
        <begin position="36"/>
        <end position="56"/>
    </location>
</feature>
<sequence length="75" mass="8740">MTSESILWVMSLCLVITGVQWHWIHKKTPFKEKVTYWSILCLCWILAVMLFLHPSLPGPTDWVNVVFQPLGKIID</sequence>
<dbReference type="STRING" id="1850517.A8708_05905"/>
<dbReference type="OrthoDB" id="2970258at2"/>
<organism evidence="2 3">
    <name type="scientific">Paenibacillus oryzisoli</name>
    <dbReference type="NCBI Taxonomy" id="1850517"/>
    <lineage>
        <taxon>Bacteria</taxon>
        <taxon>Bacillati</taxon>
        <taxon>Bacillota</taxon>
        <taxon>Bacilli</taxon>
        <taxon>Bacillales</taxon>
        <taxon>Paenibacillaceae</taxon>
        <taxon>Paenibacillus</taxon>
    </lineage>
</organism>
<dbReference type="Proteomes" id="UP000078454">
    <property type="component" value="Unassembled WGS sequence"/>
</dbReference>